<accession>A0A2P6RBQ9</accession>
<dbReference type="Gramene" id="PRQ43867">
    <property type="protein sequence ID" value="PRQ43867"/>
    <property type="gene ID" value="RchiOBHm_Chr3g0472981"/>
</dbReference>
<dbReference type="EC" id="3.4.26.1" evidence="10"/>
<protein>
    <recommendedName>
        <fullName evidence="10">intramembrane prenyl-peptidase Rce1</fullName>
        <ecNumber evidence="10">3.4.26.1</ecNumber>
    </recommendedName>
</protein>
<gene>
    <name evidence="13" type="ORF">RchiOBHm_Chr3g0472981</name>
</gene>
<feature type="domain" description="CAAX prenyl protease 2/Lysostaphin resistance protein A-like" evidence="12">
    <location>
        <begin position="151"/>
        <end position="257"/>
    </location>
</feature>
<dbReference type="InterPro" id="IPR039731">
    <property type="entry name" value="Rce1"/>
</dbReference>
<evidence type="ECO:0000256" key="5">
    <source>
        <dbReference type="ARBA" id="ARBA00022801"/>
    </source>
</evidence>
<dbReference type="GO" id="GO:0071586">
    <property type="term" value="P:CAAX-box protein processing"/>
    <property type="evidence" value="ECO:0007669"/>
    <property type="project" value="InterPro"/>
</dbReference>
<keyword evidence="7 11" id="KW-1133">Transmembrane helix</keyword>
<dbReference type="GO" id="GO:0004222">
    <property type="term" value="F:metalloendopeptidase activity"/>
    <property type="evidence" value="ECO:0007669"/>
    <property type="project" value="InterPro"/>
</dbReference>
<sequence length="311" mass="33937">MEDGALSKPAAVLACAAMASFYVGILYAPTLLLRLPPPSSHNNFLIRRFICAGVSSLVSVVVSALLLPIKSGEASDLLGVYGIRTDHIWQALVFPLSLTALMYAGSLTFMSLLLIHSLREDVNCSGGLSFDYIKSISLEAAASLRSISSSVMHWRNYVVAPVTEELVFRACMIPLLLCAGFQKNTVIFLCPIFFSLAHLNHLMDVYIKQQNNWTKACMIIGLQLGYTVVFGSYASFLFIQTGHFIAPVVAHMFCNIMGLPVLVSPGKGIISVAFIAGVLGFLWLLFPITNSGLYNDRTDNCRCWQGYCSGN</sequence>
<dbReference type="GO" id="GO:0005789">
    <property type="term" value="C:endoplasmic reticulum membrane"/>
    <property type="evidence" value="ECO:0007669"/>
    <property type="project" value="UniProtKB-SubCell"/>
</dbReference>
<dbReference type="EMBL" id="PDCK01000041">
    <property type="protein sequence ID" value="PRQ43867.1"/>
    <property type="molecule type" value="Genomic_DNA"/>
</dbReference>
<evidence type="ECO:0000313" key="13">
    <source>
        <dbReference type="EMBL" id="PRQ43867.1"/>
    </source>
</evidence>
<evidence type="ECO:0000256" key="8">
    <source>
        <dbReference type="ARBA" id="ARBA00023136"/>
    </source>
</evidence>
<keyword evidence="6" id="KW-0256">Endoplasmic reticulum</keyword>
<keyword evidence="5" id="KW-0378">Hydrolase</keyword>
<dbReference type="PANTHER" id="PTHR13046">
    <property type="entry name" value="PROTEASE U48 CAAX PRENYL PROTEASE RCE1"/>
    <property type="match status" value="1"/>
</dbReference>
<reference evidence="13 14" key="1">
    <citation type="journal article" date="2018" name="Nat. Genet.">
        <title>The Rosa genome provides new insights in the design of modern roses.</title>
        <authorList>
            <person name="Bendahmane M."/>
        </authorList>
    </citation>
    <scope>NUCLEOTIDE SEQUENCE [LARGE SCALE GENOMIC DNA]</scope>
    <source>
        <strain evidence="14">cv. Old Blush</strain>
    </source>
</reference>
<evidence type="ECO:0000256" key="7">
    <source>
        <dbReference type="ARBA" id="ARBA00022989"/>
    </source>
</evidence>
<evidence type="ECO:0000256" key="6">
    <source>
        <dbReference type="ARBA" id="ARBA00022824"/>
    </source>
</evidence>
<feature type="transmembrane region" description="Helical" evidence="11">
    <location>
        <begin position="269"/>
        <end position="288"/>
    </location>
</feature>
<dbReference type="PANTHER" id="PTHR13046:SF0">
    <property type="entry name" value="CAAX PRENYL PROTEASE 2"/>
    <property type="match status" value="1"/>
</dbReference>
<feature type="transmembrane region" description="Helical" evidence="11">
    <location>
        <begin position="89"/>
        <end position="115"/>
    </location>
</feature>
<evidence type="ECO:0000256" key="11">
    <source>
        <dbReference type="SAM" id="Phobius"/>
    </source>
</evidence>
<feature type="transmembrane region" description="Helical" evidence="11">
    <location>
        <begin position="244"/>
        <end position="262"/>
    </location>
</feature>
<feature type="transmembrane region" description="Helical" evidence="11">
    <location>
        <begin position="216"/>
        <end position="238"/>
    </location>
</feature>
<feature type="transmembrane region" description="Helical" evidence="11">
    <location>
        <begin position="6"/>
        <end position="28"/>
    </location>
</feature>
<evidence type="ECO:0000256" key="9">
    <source>
        <dbReference type="ARBA" id="ARBA00047280"/>
    </source>
</evidence>
<keyword evidence="14" id="KW-1185">Reference proteome</keyword>
<comment type="similarity">
    <text evidence="2">Belongs to the peptidase U48 family.</text>
</comment>
<dbReference type="Pfam" id="PF02517">
    <property type="entry name" value="Rce1-like"/>
    <property type="match status" value="1"/>
</dbReference>
<evidence type="ECO:0000256" key="10">
    <source>
        <dbReference type="ARBA" id="ARBA00049729"/>
    </source>
</evidence>
<dbReference type="OrthoDB" id="271604at2759"/>
<proteinExistence type="inferred from homology"/>
<evidence type="ECO:0000259" key="12">
    <source>
        <dbReference type="Pfam" id="PF02517"/>
    </source>
</evidence>
<keyword evidence="8 11" id="KW-0472">Membrane</keyword>
<evidence type="ECO:0000256" key="3">
    <source>
        <dbReference type="ARBA" id="ARBA00022670"/>
    </source>
</evidence>
<dbReference type="AlphaFoldDB" id="A0A2P6RBQ9"/>
<dbReference type="STRING" id="74649.A0A2P6RBQ9"/>
<keyword evidence="4 11" id="KW-0812">Transmembrane</keyword>
<dbReference type="Proteomes" id="UP000238479">
    <property type="component" value="Chromosome 3"/>
</dbReference>
<comment type="caution">
    <text evidence="13">The sequence shown here is derived from an EMBL/GenBank/DDBJ whole genome shotgun (WGS) entry which is preliminary data.</text>
</comment>
<evidence type="ECO:0000256" key="4">
    <source>
        <dbReference type="ARBA" id="ARBA00022692"/>
    </source>
</evidence>
<evidence type="ECO:0000313" key="14">
    <source>
        <dbReference type="Proteomes" id="UP000238479"/>
    </source>
</evidence>
<evidence type="ECO:0000256" key="2">
    <source>
        <dbReference type="ARBA" id="ARBA00006897"/>
    </source>
</evidence>
<organism evidence="13 14">
    <name type="scientific">Rosa chinensis</name>
    <name type="common">China rose</name>
    <dbReference type="NCBI Taxonomy" id="74649"/>
    <lineage>
        <taxon>Eukaryota</taxon>
        <taxon>Viridiplantae</taxon>
        <taxon>Streptophyta</taxon>
        <taxon>Embryophyta</taxon>
        <taxon>Tracheophyta</taxon>
        <taxon>Spermatophyta</taxon>
        <taxon>Magnoliopsida</taxon>
        <taxon>eudicotyledons</taxon>
        <taxon>Gunneridae</taxon>
        <taxon>Pentapetalae</taxon>
        <taxon>rosids</taxon>
        <taxon>fabids</taxon>
        <taxon>Rosales</taxon>
        <taxon>Rosaceae</taxon>
        <taxon>Rosoideae</taxon>
        <taxon>Rosoideae incertae sedis</taxon>
        <taxon>Rosa</taxon>
    </lineage>
</organism>
<comment type="subcellular location">
    <subcellularLocation>
        <location evidence="1">Endoplasmic reticulum membrane</location>
        <topology evidence="1">Multi-pass membrane protein</topology>
    </subcellularLocation>
</comment>
<dbReference type="InterPro" id="IPR003675">
    <property type="entry name" value="Rce1/LyrA-like_dom"/>
</dbReference>
<dbReference type="OMA" id="VIFLCPI"/>
<comment type="catalytic activity">
    <reaction evidence="9">
        <text>Hydrolyzes the peptide bond -P2-(S-farnesyl or geranylgeranyl)C-P1'-P2'-P3'-COOH where P1' and P2' are amino acids with aliphatic sidechains and P3' is any C-terminal residue.</text>
        <dbReference type="EC" id="3.4.26.1"/>
    </reaction>
</comment>
<feature type="transmembrane region" description="Helical" evidence="11">
    <location>
        <begin position="49"/>
        <end position="69"/>
    </location>
</feature>
<evidence type="ECO:0000256" key="1">
    <source>
        <dbReference type="ARBA" id="ARBA00004477"/>
    </source>
</evidence>
<name>A0A2P6RBQ9_ROSCH</name>
<keyword evidence="3 13" id="KW-0645">Protease</keyword>